<evidence type="ECO:0000256" key="5">
    <source>
        <dbReference type="ARBA" id="ARBA00022989"/>
    </source>
</evidence>
<proteinExistence type="inferred from homology"/>
<evidence type="ECO:0000313" key="9">
    <source>
        <dbReference type="EMBL" id="RVX43844.1"/>
    </source>
</evidence>
<dbReference type="SUPFAM" id="SSF161098">
    <property type="entry name" value="MetI-like"/>
    <property type="match status" value="1"/>
</dbReference>
<dbReference type="EMBL" id="SAUN01000001">
    <property type="protein sequence ID" value="RVX43844.1"/>
    <property type="molecule type" value="Genomic_DNA"/>
</dbReference>
<dbReference type="GO" id="GO:0055085">
    <property type="term" value="P:transmembrane transport"/>
    <property type="evidence" value="ECO:0007669"/>
    <property type="project" value="InterPro"/>
</dbReference>
<dbReference type="Pfam" id="PF00528">
    <property type="entry name" value="BPD_transp_1"/>
    <property type="match status" value="1"/>
</dbReference>
<dbReference type="RefSeq" id="WP_127935711.1">
    <property type="nucleotide sequence ID" value="NZ_SAUN01000001.1"/>
</dbReference>
<dbReference type="PANTHER" id="PTHR32243">
    <property type="entry name" value="MALTOSE TRANSPORT SYSTEM PERMEASE-RELATED"/>
    <property type="match status" value="1"/>
</dbReference>
<feature type="transmembrane region" description="Helical" evidence="7">
    <location>
        <begin position="109"/>
        <end position="130"/>
    </location>
</feature>
<dbReference type="PANTHER" id="PTHR32243:SF24">
    <property type="entry name" value="DIACETYLCHITOBIOSE UPTAKE SYSTEM PERMEASE PROTEIN NGCG"/>
    <property type="match status" value="1"/>
</dbReference>
<name>A0A438MDN6_9ACTN</name>
<dbReference type="GO" id="GO:0005886">
    <property type="term" value="C:plasma membrane"/>
    <property type="evidence" value="ECO:0007669"/>
    <property type="project" value="UniProtKB-SubCell"/>
</dbReference>
<comment type="similarity">
    <text evidence="7">Belongs to the binding-protein-dependent transport system permease family.</text>
</comment>
<evidence type="ECO:0000256" key="6">
    <source>
        <dbReference type="ARBA" id="ARBA00023136"/>
    </source>
</evidence>
<keyword evidence="5 7" id="KW-1133">Transmembrane helix</keyword>
<dbReference type="CDD" id="cd06261">
    <property type="entry name" value="TM_PBP2"/>
    <property type="match status" value="1"/>
</dbReference>
<protein>
    <submittedName>
        <fullName evidence="9">Carbohydrate ABC transporter membrane protein 2 (CUT1 family)</fullName>
    </submittedName>
</protein>
<evidence type="ECO:0000256" key="3">
    <source>
        <dbReference type="ARBA" id="ARBA00022475"/>
    </source>
</evidence>
<dbReference type="InterPro" id="IPR000515">
    <property type="entry name" value="MetI-like"/>
</dbReference>
<evidence type="ECO:0000256" key="2">
    <source>
        <dbReference type="ARBA" id="ARBA00022448"/>
    </source>
</evidence>
<feature type="transmembrane region" description="Helical" evidence="7">
    <location>
        <begin position="150"/>
        <end position="171"/>
    </location>
</feature>
<dbReference type="Gene3D" id="1.10.3720.10">
    <property type="entry name" value="MetI-like"/>
    <property type="match status" value="1"/>
</dbReference>
<evidence type="ECO:0000256" key="1">
    <source>
        <dbReference type="ARBA" id="ARBA00004651"/>
    </source>
</evidence>
<evidence type="ECO:0000256" key="7">
    <source>
        <dbReference type="RuleBase" id="RU363032"/>
    </source>
</evidence>
<dbReference type="InterPro" id="IPR050901">
    <property type="entry name" value="BP-dep_ABC_trans_perm"/>
</dbReference>
<organism evidence="9 10">
    <name type="scientific">Nonomuraea polychroma</name>
    <dbReference type="NCBI Taxonomy" id="46176"/>
    <lineage>
        <taxon>Bacteria</taxon>
        <taxon>Bacillati</taxon>
        <taxon>Actinomycetota</taxon>
        <taxon>Actinomycetes</taxon>
        <taxon>Streptosporangiales</taxon>
        <taxon>Streptosporangiaceae</taxon>
        <taxon>Nonomuraea</taxon>
    </lineage>
</organism>
<evidence type="ECO:0000313" key="10">
    <source>
        <dbReference type="Proteomes" id="UP000284824"/>
    </source>
</evidence>
<feature type="transmembrane region" description="Helical" evidence="7">
    <location>
        <begin position="76"/>
        <end position="97"/>
    </location>
</feature>
<evidence type="ECO:0000259" key="8">
    <source>
        <dbReference type="PROSITE" id="PS50928"/>
    </source>
</evidence>
<sequence length="288" mass="31664">MRRLIGDILLPRATAVALWAWVAFNLALIAWVGIQSLKDSRDVWLHPFALPTTPRWDNFSSAWQAAEFSSAALNSVVLTAFGAVLIVAISAPAAYVLARSSRRVAAPTISYFAMGLSIPIQTILVPIVVVKLSVYTFMEDWVTGWWDNRITLLVFQVALSVPFAVFVLTGYMRSLPHEIEEAAEIDGAGPLRAFVQVIMPVARPGLTTVFVLNVMGLWNETLLALLIAPLPEERNLPAALLGLYSSMQYSSDWGGMFAGIVILVYPMIVLYIWLGRRIVDGMTAGISR</sequence>
<dbReference type="Proteomes" id="UP000284824">
    <property type="component" value="Unassembled WGS sequence"/>
</dbReference>
<feature type="domain" description="ABC transmembrane type-1" evidence="8">
    <location>
        <begin position="72"/>
        <end position="274"/>
    </location>
</feature>
<reference evidence="9 10" key="1">
    <citation type="submission" date="2019-01" db="EMBL/GenBank/DDBJ databases">
        <title>Sequencing the genomes of 1000 actinobacteria strains.</title>
        <authorList>
            <person name="Klenk H.-P."/>
        </authorList>
    </citation>
    <scope>NUCLEOTIDE SEQUENCE [LARGE SCALE GENOMIC DNA]</scope>
    <source>
        <strain evidence="9 10">DSM 43925</strain>
    </source>
</reference>
<dbReference type="AlphaFoldDB" id="A0A438MDN6"/>
<gene>
    <name evidence="9" type="ORF">EDD27_6546</name>
</gene>
<keyword evidence="10" id="KW-1185">Reference proteome</keyword>
<feature type="transmembrane region" description="Helical" evidence="7">
    <location>
        <begin position="253"/>
        <end position="274"/>
    </location>
</feature>
<dbReference type="OrthoDB" id="9794684at2"/>
<dbReference type="PROSITE" id="PS50928">
    <property type="entry name" value="ABC_TM1"/>
    <property type="match status" value="1"/>
</dbReference>
<comment type="subcellular location">
    <subcellularLocation>
        <location evidence="1 7">Cell membrane</location>
        <topology evidence="1 7">Multi-pass membrane protein</topology>
    </subcellularLocation>
</comment>
<keyword evidence="2 7" id="KW-0813">Transport</keyword>
<keyword evidence="6 7" id="KW-0472">Membrane</keyword>
<comment type="caution">
    <text evidence="9">The sequence shown here is derived from an EMBL/GenBank/DDBJ whole genome shotgun (WGS) entry which is preliminary data.</text>
</comment>
<evidence type="ECO:0000256" key="4">
    <source>
        <dbReference type="ARBA" id="ARBA00022692"/>
    </source>
</evidence>
<dbReference type="InterPro" id="IPR035906">
    <property type="entry name" value="MetI-like_sf"/>
</dbReference>
<accession>A0A438MDN6</accession>
<keyword evidence="4 7" id="KW-0812">Transmembrane</keyword>
<feature type="transmembrane region" description="Helical" evidence="7">
    <location>
        <begin position="209"/>
        <end position="230"/>
    </location>
</feature>
<feature type="transmembrane region" description="Helical" evidence="7">
    <location>
        <begin position="12"/>
        <end position="34"/>
    </location>
</feature>
<keyword evidence="3" id="KW-1003">Cell membrane</keyword>